<feature type="region of interest" description="Disordered" evidence="1">
    <location>
        <begin position="186"/>
        <end position="226"/>
    </location>
</feature>
<feature type="domain" description="WSC" evidence="3">
    <location>
        <begin position="59"/>
        <end position="153"/>
    </location>
</feature>
<evidence type="ECO:0000313" key="5">
    <source>
        <dbReference type="Proteomes" id="UP001281614"/>
    </source>
</evidence>
<evidence type="ECO:0000256" key="1">
    <source>
        <dbReference type="SAM" id="MobiDB-lite"/>
    </source>
</evidence>
<comment type="caution">
    <text evidence="4">The sequence shown here is derived from an EMBL/GenBank/DDBJ whole genome shotgun (WGS) entry which is preliminary data.</text>
</comment>
<feature type="region of interest" description="Disordered" evidence="1">
    <location>
        <begin position="241"/>
        <end position="339"/>
    </location>
</feature>
<dbReference type="InterPro" id="IPR002889">
    <property type="entry name" value="WSC_carb-bd"/>
</dbReference>
<sequence length="406" mass="40490">MVLWWYLPLGALCLLAHPALGLVQVSPASQSSSSILLISTTSTSASPQRTGISPNPVSPYSYLGCYTSLAGLSVLYQPGIFGDPVRCQARCASLNVAFAVLTGIDCYCAYNLATEFTPRESPVDDAICNRYPCTLDATSPCGCAGSLNCRQQSYVFYGVRSPAIVSSSTSASSSFASSVTMSMSSSASSPTPSSSTAGSSPSLSQIASDTSAGSQSPMSSSATLAMSSSISTSRSTTFQLTNSSSTSATSQITGNPSVSQSTSTSVGSFQSSSSSSAVSLPGLTLSSSSSLVTPTSSVISPVESSSGSGPGSVFGSTTGSTTNSATTSSPSGLPSTSPVTTASTIFDVSIGGIDVSSTTPTASSLSNSPSTSQSLATIDSSQALVRVAVVFTISPLQPPGAAQTGS</sequence>
<dbReference type="EMBL" id="VYYT01000046">
    <property type="protein sequence ID" value="KAK2774461.1"/>
    <property type="molecule type" value="Genomic_DNA"/>
</dbReference>
<keyword evidence="5" id="KW-1185">Reference proteome</keyword>
<feature type="compositionally biased region" description="Polar residues" evidence="1">
    <location>
        <begin position="241"/>
        <end position="256"/>
    </location>
</feature>
<evidence type="ECO:0000313" key="4">
    <source>
        <dbReference type="EMBL" id="KAK2774461.1"/>
    </source>
</evidence>
<evidence type="ECO:0000259" key="3">
    <source>
        <dbReference type="PROSITE" id="PS51212"/>
    </source>
</evidence>
<feature type="signal peptide" evidence="2">
    <location>
        <begin position="1"/>
        <end position="21"/>
    </location>
</feature>
<accession>A0AAD9YNW9</accession>
<evidence type="ECO:0000256" key="2">
    <source>
        <dbReference type="SAM" id="SignalP"/>
    </source>
</evidence>
<dbReference type="Proteomes" id="UP001281614">
    <property type="component" value="Unassembled WGS sequence"/>
</dbReference>
<protein>
    <recommendedName>
        <fullName evidence="3">WSC domain-containing protein</fullName>
    </recommendedName>
</protein>
<organism evidence="4 5">
    <name type="scientific">Colletotrichum kahawae</name>
    <name type="common">Coffee berry disease fungus</name>
    <dbReference type="NCBI Taxonomy" id="34407"/>
    <lineage>
        <taxon>Eukaryota</taxon>
        <taxon>Fungi</taxon>
        <taxon>Dikarya</taxon>
        <taxon>Ascomycota</taxon>
        <taxon>Pezizomycotina</taxon>
        <taxon>Sordariomycetes</taxon>
        <taxon>Hypocreomycetidae</taxon>
        <taxon>Glomerellales</taxon>
        <taxon>Glomerellaceae</taxon>
        <taxon>Colletotrichum</taxon>
        <taxon>Colletotrichum gloeosporioides species complex</taxon>
    </lineage>
</organism>
<gene>
    <name evidence="4" type="ORF">CKAH01_03694</name>
</gene>
<feature type="chain" id="PRO_5042051456" description="WSC domain-containing protein" evidence="2">
    <location>
        <begin position="22"/>
        <end position="406"/>
    </location>
</feature>
<feature type="compositionally biased region" description="Low complexity" evidence="1">
    <location>
        <begin position="186"/>
        <end position="204"/>
    </location>
</feature>
<feature type="compositionally biased region" description="Low complexity" evidence="1">
    <location>
        <begin position="211"/>
        <end position="226"/>
    </location>
</feature>
<reference evidence="4" key="1">
    <citation type="submission" date="2023-02" db="EMBL/GenBank/DDBJ databases">
        <title>Colletotrichum kahawae CIFC_Que2 genome sequencing and assembly.</title>
        <authorList>
            <person name="Baroncelli R."/>
        </authorList>
    </citation>
    <scope>NUCLEOTIDE SEQUENCE</scope>
    <source>
        <strain evidence="4">CIFC_Que2</strain>
    </source>
</reference>
<feature type="compositionally biased region" description="Low complexity" evidence="1">
    <location>
        <begin position="257"/>
        <end position="339"/>
    </location>
</feature>
<keyword evidence="2" id="KW-0732">Signal</keyword>
<dbReference type="PROSITE" id="PS51212">
    <property type="entry name" value="WSC"/>
    <property type="match status" value="1"/>
</dbReference>
<proteinExistence type="predicted"/>
<dbReference type="AlphaFoldDB" id="A0AAD9YNW9"/>
<name>A0AAD9YNW9_COLKA</name>